<name>A0A484I9N9_9ARCH</name>
<gene>
    <name evidence="1" type="ORF">NFRAN_2118</name>
</gene>
<reference evidence="1 2" key="1">
    <citation type="submission" date="2019-02" db="EMBL/GenBank/DDBJ databases">
        <authorList>
            <person name="Lehtovirta-Morley E L."/>
        </authorList>
    </citation>
    <scope>NUCLEOTIDE SEQUENCE [LARGE SCALE GENOMIC DNA]</scope>
    <source>
        <strain evidence="1">NFRAN1</strain>
    </source>
</reference>
<accession>A0A484I9N9</accession>
<evidence type="ECO:0000313" key="2">
    <source>
        <dbReference type="Proteomes" id="UP000294299"/>
    </source>
</evidence>
<sequence>MIPYTSKIRSPPGQFDLNNKHDFYFRYQITSNRETPVNIKQYLQNIGYFITPCIHYIKIKRVL</sequence>
<evidence type="ECO:0000313" key="1">
    <source>
        <dbReference type="EMBL" id="VFJ14440.1"/>
    </source>
</evidence>
<dbReference type="AlphaFoldDB" id="A0A484I9N9"/>
<dbReference type="EMBL" id="LR216287">
    <property type="protein sequence ID" value="VFJ14440.1"/>
    <property type="molecule type" value="Genomic_DNA"/>
</dbReference>
<dbReference type="Proteomes" id="UP000294299">
    <property type="component" value="Chromosome NFRAN"/>
</dbReference>
<protein>
    <submittedName>
        <fullName evidence="1">Uncharacterized protein</fullName>
    </submittedName>
</protein>
<organism evidence="1 2">
    <name type="scientific">Candidatus Nitrosocosmicus franklandianus</name>
    <dbReference type="NCBI Taxonomy" id="1798806"/>
    <lineage>
        <taxon>Archaea</taxon>
        <taxon>Nitrososphaerota</taxon>
        <taxon>Nitrososphaeria</taxon>
        <taxon>Nitrososphaerales</taxon>
        <taxon>Nitrososphaeraceae</taxon>
        <taxon>Candidatus Nitrosocosmicus</taxon>
    </lineage>
</organism>
<dbReference type="KEGG" id="nfn:NFRAN_2118"/>
<proteinExistence type="predicted"/>
<keyword evidence="2" id="KW-1185">Reference proteome</keyword>